<evidence type="ECO:0000259" key="8">
    <source>
        <dbReference type="PROSITE" id="PS50011"/>
    </source>
</evidence>
<protein>
    <submittedName>
        <fullName evidence="10">cAMP-dependent protein kinase</fullName>
    </submittedName>
</protein>
<dbReference type="GO" id="GO:0005524">
    <property type="term" value="F:ATP binding"/>
    <property type="evidence" value="ECO:0007669"/>
    <property type="project" value="UniProtKB-KW"/>
</dbReference>
<dbReference type="Proteomes" id="UP000076078">
    <property type="component" value="Unassembled WGS sequence"/>
</dbReference>
<accession>A0A151ZJD8</accession>
<dbReference type="InParanoid" id="A0A151ZJD8"/>
<evidence type="ECO:0000256" key="3">
    <source>
        <dbReference type="ARBA" id="ARBA00022679"/>
    </source>
</evidence>
<keyword evidence="3" id="KW-0808">Transferase</keyword>
<dbReference type="GO" id="GO:0004691">
    <property type="term" value="F:cAMP-dependent protein kinase activity"/>
    <property type="evidence" value="ECO:0007669"/>
    <property type="project" value="TreeGrafter"/>
</dbReference>
<dbReference type="SUPFAM" id="SSF56112">
    <property type="entry name" value="Protein kinase-like (PK-like)"/>
    <property type="match status" value="1"/>
</dbReference>
<dbReference type="GO" id="GO:0005829">
    <property type="term" value="C:cytosol"/>
    <property type="evidence" value="ECO:0007669"/>
    <property type="project" value="TreeGrafter"/>
</dbReference>
<dbReference type="PANTHER" id="PTHR24353:SF87">
    <property type="entry name" value="PROTEIN KINASE DOMAIN-CONTAINING PROTEIN"/>
    <property type="match status" value="1"/>
</dbReference>
<dbReference type="PROSITE" id="PS51285">
    <property type="entry name" value="AGC_KINASE_CTER"/>
    <property type="match status" value="1"/>
</dbReference>
<dbReference type="SMART" id="SM00220">
    <property type="entry name" value="S_TKc"/>
    <property type="match status" value="1"/>
</dbReference>
<dbReference type="OrthoDB" id="20309at2759"/>
<evidence type="ECO:0000256" key="6">
    <source>
        <dbReference type="ARBA" id="ARBA00022840"/>
    </source>
</evidence>
<dbReference type="GO" id="GO:0005952">
    <property type="term" value="C:cAMP-dependent protein kinase complex"/>
    <property type="evidence" value="ECO:0007669"/>
    <property type="project" value="TreeGrafter"/>
</dbReference>
<dbReference type="FunCoup" id="A0A151ZJD8">
    <property type="interactions" value="277"/>
</dbReference>
<evidence type="ECO:0000256" key="2">
    <source>
        <dbReference type="ARBA" id="ARBA00022527"/>
    </source>
</evidence>
<evidence type="ECO:0000313" key="10">
    <source>
        <dbReference type="EMBL" id="KYQ93924.1"/>
    </source>
</evidence>
<proteinExistence type="inferred from homology"/>
<organism evidence="10 11">
    <name type="scientific">Tieghemostelium lacteum</name>
    <name type="common">Slime mold</name>
    <name type="synonym">Dictyostelium lacteum</name>
    <dbReference type="NCBI Taxonomy" id="361077"/>
    <lineage>
        <taxon>Eukaryota</taxon>
        <taxon>Amoebozoa</taxon>
        <taxon>Evosea</taxon>
        <taxon>Eumycetozoa</taxon>
        <taxon>Dictyostelia</taxon>
        <taxon>Dictyosteliales</taxon>
        <taxon>Raperosteliaceae</taxon>
        <taxon>Tieghemostelium</taxon>
    </lineage>
</organism>
<gene>
    <name evidence="10" type="ORF">DLAC_05332</name>
</gene>
<feature type="compositionally biased region" description="Low complexity" evidence="7">
    <location>
        <begin position="72"/>
        <end position="106"/>
    </location>
</feature>
<dbReference type="Gene3D" id="1.10.510.10">
    <property type="entry name" value="Transferase(Phosphotransferase) domain 1"/>
    <property type="match status" value="1"/>
</dbReference>
<feature type="domain" description="Protein kinase" evidence="8">
    <location>
        <begin position="432"/>
        <end position="688"/>
    </location>
</feature>
<feature type="compositionally biased region" description="Low complexity" evidence="7">
    <location>
        <begin position="200"/>
        <end position="243"/>
    </location>
</feature>
<dbReference type="PROSITE" id="PS00108">
    <property type="entry name" value="PROTEIN_KINASE_ST"/>
    <property type="match status" value="1"/>
</dbReference>
<evidence type="ECO:0000256" key="5">
    <source>
        <dbReference type="ARBA" id="ARBA00022777"/>
    </source>
</evidence>
<feature type="region of interest" description="Disordered" evidence="7">
    <location>
        <begin position="50"/>
        <end position="106"/>
    </location>
</feature>
<dbReference type="AlphaFoldDB" id="A0A151ZJD8"/>
<evidence type="ECO:0000256" key="1">
    <source>
        <dbReference type="ARBA" id="ARBA00009903"/>
    </source>
</evidence>
<sequence length="750" mass="86699">MEHIILEDSVQSPTKRKKHDNDNTDIYIKNKDYNDITTTTVSTHVNGVVIHDENKSPPNHTQQTPTDKNEEQINNNNNNHSSITNGNVNTPSTTENDNNNNNNNSATLLNNVLKEEVQSNTLTTKTVATPAPPPIVVNSVVLYSLKDITNRISKDFKELSNFMQTCCPLLYAHSGVGDAQSIVEKLHSIVMSSLESLQKNQTPHQNQPQYQTYQPQPYQYPNSYQQQSQQQQQPQTQQIQQQNSNNNNLQLQQPSFSTLYQNIYSPIVQQQNQLQQKVNENPTIQNTMYTMNQQLQQQPYTNPYIIPSPVIPNQHQQYNVNNLVNHHLYKQQMQQIYQQQQIQQQQQQQQQLQQVIPLQPQPQPQPQPQSQQLIPQQQVLQHQLQSKAIQQQQQQALQQIYQNNKTMILNNLINSLNQQVNIDFSKTLLTDYQLLDELGTGSFAKVRLCRHIESNKLFCMKILNQNKIIRLRQEIHVCNEKEILLLVDHPFIVKLYATYKDNRDLFFLQEFVPCGELFDYIRTHGSLSAKVTKLCAAEIILALEYLHSQDIIYRDLKPENILIDQFGHIKLTDFGFAKQIKENTKSMCGTPEYIAPEILSGHGHGKSVDWWSLGILIYEMLVGVPPFISNEGNQHDIFKMIREGKIIIPPDIGDTSRDIIEKLVVVDVEKRLGSLEGGVEDIKNHPFFQDIDWQRVQSRDIPPLEPIFKPLKHYPTMLDDDRYIDDDNLATSHIKPEILDKRKNEFFSNF</sequence>
<comment type="caution">
    <text evidence="10">The sequence shown here is derived from an EMBL/GenBank/DDBJ whole genome shotgun (WGS) entry which is preliminary data.</text>
</comment>
<comment type="similarity">
    <text evidence="1">Belongs to the protein kinase superfamily. AGC Ser/Thr protein kinase family.</text>
</comment>
<dbReference type="PROSITE" id="PS50011">
    <property type="entry name" value="PROTEIN_KINASE_DOM"/>
    <property type="match status" value="1"/>
</dbReference>
<dbReference type="InterPro" id="IPR000719">
    <property type="entry name" value="Prot_kinase_dom"/>
</dbReference>
<evidence type="ECO:0000256" key="4">
    <source>
        <dbReference type="ARBA" id="ARBA00022741"/>
    </source>
</evidence>
<evidence type="ECO:0000259" key="9">
    <source>
        <dbReference type="PROSITE" id="PS51285"/>
    </source>
</evidence>
<dbReference type="InterPro" id="IPR008271">
    <property type="entry name" value="Ser/Thr_kinase_AS"/>
</dbReference>
<dbReference type="InterPro" id="IPR011009">
    <property type="entry name" value="Kinase-like_dom_sf"/>
</dbReference>
<dbReference type="EMBL" id="LODT01000025">
    <property type="protein sequence ID" value="KYQ93924.1"/>
    <property type="molecule type" value="Genomic_DNA"/>
</dbReference>
<feature type="compositionally biased region" description="Polar residues" evidence="7">
    <location>
        <begin position="56"/>
        <end position="66"/>
    </location>
</feature>
<evidence type="ECO:0000313" key="11">
    <source>
        <dbReference type="Proteomes" id="UP000076078"/>
    </source>
</evidence>
<dbReference type="InterPro" id="IPR000961">
    <property type="entry name" value="AGC-kinase_C"/>
</dbReference>
<reference evidence="10 11" key="1">
    <citation type="submission" date="2015-12" db="EMBL/GenBank/DDBJ databases">
        <title>Dictyostelia acquired genes for synthesis and detection of signals that induce cell-type specialization by lateral gene transfer from prokaryotes.</title>
        <authorList>
            <person name="Gloeckner G."/>
            <person name="Schaap P."/>
        </authorList>
    </citation>
    <scope>NUCLEOTIDE SEQUENCE [LARGE SCALE GENOMIC DNA]</scope>
    <source>
        <strain evidence="10 11">TK</strain>
    </source>
</reference>
<name>A0A151ZJD8_TIELA</name>
<dbReference type="Gene3D" id="3.30.200.20">
    <property type="entry name" value="Phosphorylase Kinase, domain 1"/>
    <property type="match status" value="1"/>
</dbReference>
<keyword evidence="5 10" id="KW-0418">Kinase</keyword>
<dbReference type="PANTHER" id="PTHR24353">
    <property type="entry name" value="CYCLIC NUCLEOTIDE-DEPENDENT PROTEIN KINASE"/>
    <property type="match status" value="1"/>
</dbReference>
<dbReference type="Pfam" id="PF00069">
    <property type="entry name" value="Pkinase"/>
    <property type="match status" value="1"/>
</dbReference>
<keyword evidence="4" id="KW-0547">Nucleotide-binding</keyword>
<dbReference type="FunFam" id="1.10.510.10:FF:000210">
    <property type="entry name" value="Non-specific serine/threonine protein kinase"/>
    <property type="match status" value="1"/>
</dbReference>
<keyword evidence="11" id="KW-1185">Reference proteome</keyword>
<dbReference type="CDD" id="cd05580">
    <property type="entry name" value="STKc_PKA_like"/>
    <property type="match status" value="1"/>
</dbReference>
<feature type="domain" description="AGC-kinase C-terminal" evidence="9">
    <location>
        <begin position="689"/>
        <end position="750"/>
    </location>
</feature>
<keyword evidence="2" id="KW-0723">Serine/threonine-protein kinase</keyword>
<feature type="region of interest" description="Disordered" evidence="7">
    <location>
        <begin position="1"/>
        <end position="26"/>
    </location>
</feature>
<feature type="region of interest" description="Disordered" evidence="7">
    <location>
        <begin position="198"/>
        <end position="243"/>
    </location>
</feature>
<evidence type="ECO:0000256" key="7">
    <source>
        <dbReference type="SAM" id="MobiDB-lite"/>
    </source>
</evidence>
<keyword evidence="6" id="KW-0067">ATP-binding</keyword>
<dbReference type="STRING" id="361077.A0A151ZJD8"/>
<dbReference type="OMA" id="MGHIRLT"/>